<comment type="caution">
    <text evidence="2">The sequence shown here is derived from an EMBL/GenBank/DDBJ whole genome shotgun (WGS) entry which is preliminary data.</text>
</comment>
<sequence length="96" mass="10201">MPEKHIPRATVPLKVFIRVKPLGAGGGGGERKKAGIDARSLCFSETEVALQASQREGEGEGGREGERASRGKGTKGNRTSGTKKSDRFTYAQKVGK</sequence>
<dbReference type="AlphaFoldDB" id="A0A9K3CRF9"/>
<gene>
    <name evidence="2" type="ORF">KIPB_002945</name>
</gene>
<name>A0A9K3CRF9_9EUKA</name>
<proteinExistence type="predicted"/>
<protein>
    <submittedName>
        <fullName evidence="2">Uncharacterized protein</fullName>
    </submittedName>
</protein>
<feature type="region of interest" description="Disordered" evidence="1">
    <location>
        <begin position="49"/>
        <end position="96"/>
    </location>
</feature>
<keyword evidence="3" id="KW-1185">Reference proteome</keyword>
<evidence type="ECO:0000313" key="3">
    <source>
        <dbReference type="Proteomes" id="UP000265618"/>
    </source>
</evidence>
<evidence type="ECO:0000256" key="1">
    <source>
        <dbReference type="SAM" id="MobiDB-lite"/>
    </source>
</evidence>
<feature type="compositionally biased region" description="Basic and acidic residues" evidence="1">
    <location>
        <begin position="55"/>
        <end position="69"/>
    </location>
</feature>
<organism evidence="2 3">
    <name type="scientific">Kipferlia bialata</name>
    <dbReference type="NCBI Taxonomy" id="797122"/>
    <lineage>
        <taxon>Eukaryota</taxon>
        <taxon>Metamonada</taxon>
        <taxon>Carpediemonas-like organisms</taxon>
        <taxon>Kipferlia</taxon>
    </lineage>
</organism>
<accession>A0A9K3CRF9</accession>
<evidence type="ECO:0000313" key="2">
    <source>
        <dbReference type="EMBL" id="GIQ81903.1"/>
    </source>
</evidence>
<dbReference type="Proteomes" id="UP000265618">
    <property type="component" value="Unassembled WGS sequence"/>
</dbReference>
<dbReference type="EMBL" id="BDIP01000530">
    <property type="protein sequence ID" value="GIQ81903.1"/>
    <property type="molecule type" value="Genomic_DNA"/>
</dbReference>
<reference evidence="2 3" key="1">
    <citation type="journal article" date="2018" name="PLoS ONE">
        <title>The draft genome of Kipferlia bialata reveals reductive genome evolution in fornicate parasites.</title>
        <authorList>
            <person name="Tanifuji G."/>
            <person name="Takabayashi S."/>
            <person name="Kume K."/>
            <person name="Takagi M."/>
            <person name="Nakayama T."/>
            <person name="Kamikawa R."/>
            <person name="Inagaki Y."/>
            <person name="Hashimoto T."/>
        </authorList>
    </citation>
    <scope>NUCLEOTIDE SEQUENCE [LARGE SCALE GENOMIC DNA]</scope>
    <source>
        <strain evidence="2">NY0173</strain>
    </source>
</reference>